<proteinExistence type="predicted"/>
<evidence type="ECO:0000313" key="2">
    <source>
        <dbReference type="Proteomes" id="UP000626148"/>
    </source>
</evidence>
<dbReference type="EMBL" id="BMXR01000001">
    <property type="protein sequence ID" value="GGX41131.1"/>
    <property type="molecule type" value="Genomic_DNA"/>
</dbReference>
<dbReference type="Proteomes" id="UP000626148">
    <property type="component" value="Unassembled WGS sequence"/>
</dbReference>
<gene>
    <name evidence="1" type="ORF">GCM10007392_04960</name>
</gene>
<protein>
    <submittedName>
        <fullName evidence="1">Uncharacterized protein</fullName>
    </submittedName>
</protein>
<dbReference type="AlphaFoldDB" id="A0A918K1L4"/>
<evidence type="ECO:0000313" key="1">
    <source>
        <dbReference type="EMBL" id="GGX41131.1"/>
    </source>
</evidence>
<accession>A0A918K1L4</accession>
<dbReference type="RefSeq" id="WP_189606893.1">
    <property type="nucleotide sequence ID" value="NZ_BMXR01000001.1"/>
</dbReference>
<keyword evidence="2" id="KW-1185">Reference proteome</keyword>
<reference evidence="1" key="2">
    <citation type="submission" date="2020-09" db="EMBL/GenBank/DDBJ databases">
        <authorList>
            <person name="Sun Q."/>
            <person name="Kim S."/>
        </authorList>
    </citation>
    <scope>NUCLEOTIDE SEQUENCE</scope>
    <source>
        <strain evidence="1">KCTC 22169</strain>
    </source>
</reference>
<comment type="caution">
    <text evidence="1">The sequence shown here is derived from an EMBL/GenBank/DDBJ whole genome shotgun (WGS) entry which is preliminary data.</text>
</comment>
<reference evidence="1" key="1">
    <citation type="journal article" date="2014" name="Int. J. Syst. Evol. Microbiol.">
        <title>Complete genome sequence of Corynebacterium casei LMG S-19264T (=DSM 44701T), isolated from a smear-ripened cheese.</title>
        <authorList>
            <consortium name="US DOE Joint Genome Institute (JGI-PGF)"/>
            <person name="Walter F."/>
            <person name="Albersmeier A."/>
            <person name="Kalinowski J."/>
            <person name="Ruckert C."/>
        </authorList>
    </citation>
    <scope>NUCLEOTIDE SEQUENCE</scope>
    <source>
        <strain evidence="1">KCTC 22169</strain>
    </source>
</reference>
<organism evidence="1 2">
    <name type="scientific">Saccharospirillum salsuginis</name>
    <dbReference type="NCBI Taxonomy" id="418750"/>
    <lineage>
        <taxon>Bacteria</taxon>
        <taxon>Pseudomonadati</taxon>
        <taxon>Pseudomonadota</taxon>
        <taxon>Gammaproteobacteria</taxon>
        <taxon>Oceanospirillales</taxon>
        <taxon>Saccharospirillaceae</taxon>
        <taxon>Saccharospirillum</taxon>
    </lineage>
</organism>
<name>A0A918K1L4_9GAMM</name>
<sequence length="87" mass="9870">MFIDGLSDSEKHNLAQYLREQEHTPFMVIKHAHAAAQCERRGLDIHPIDLKYLKVLDLAIESLYGKQRVGPGLAYDEPRTRAGKNLA</sequence>